<evidence type="ECO:0000313" key="3">
    <source>
        <dbReference type="EMBL" id="TFK45382.1"/>
    </source>
</evidence>
<proteinExistence type="predicted"/>
<keyword evidence="4" id="KW-1185">Reference proteome</keyword>
<evidence type="ECO:0000313" key="4">
    <source>
        <dbReference type="Proteomes" id="UP000305948"/>
    </source>
</evidence>
<evidence type="ECO:0000256" key="2">
    <source>
        <dbReference type="SAM" id="SignalP"/>
    </source>
</evidence>
<feature type="signal peptide" evidence="2">
    <location>
        <begin position="1"/>
        <end position="18"/>
    </location>
</feature>
<feature type="chain" id="PRO_5022956397" evidence="2">
    <location>
        <begin position="19"/>
        <end position="128"/>
    </location>
</feature>
<dbReference type="AlphaFoldDB" id="A0A5C3MJ01"/>
<name>A0A5C3MJ01_9AGAM</name>
<dbReference type="Proteomes" id="UP000305948">
    <property type="component" value="Unassembled WGS sequence"/>
</dbReference>
<keyword evidence="2" id="KW-0732">Signal</keyword>
<gene>
    <name evidence="3" type="ORF">OE88DRAFT_1669335</name>
</gene>
<sequence>MNLLYAILLAFVATLVAAAPWTDDGVSTTQTHSQKHHTRLRGEKHLPPEKTVTETVTVTVSESPAPTVASTTATPSVVVFSAERIYNTIVSSQLTQQTSTITWTQTRVSAPAPTSTATTTASTVITIQ</sequence>
<protein>
    <submittedName>
        <fullName evidence="3">Uncharacterized protein</fullName>
    </submittedName>
</protein>
<reference evidence="3 4" key="1">
    <citation type="journal article" date="2019" name="Nat. Ecol. Evol.">
        <title>Megaphylogeny resolves global patterns of mushroom evolution.</title>
        <authorList>
            <person name="Varga T."/>
            <person name="Krizsan K."/>
            <person name="Foldi C."/>
            <person name="Dima B."/>
            <person name="Sanchez-Garcia M."/>
            <person name="Sanchez-Ramirez S."/>
            <person name="Szollosi G.J."/>
            <person name="Szarkandi J.G."/>
            <person name="Papp V."/>
            <person name="Albert L."/>
            <person name="Andreopoulos W."/>
            <person name="Angelini C."/>
            <person name="Antonin V."/>
            <person name="Barry K.W."/>
            <person name="Bougher N.L."/>
            <person name="Buchanan P."/>
            <person name="Buyck B."/>
            <person name="Bense V."/>
            <person name="Catcheside P."/>
            <person name="Chovatia M."/>
            <person name="Cooper J."/>
            <person name="Damon W."/>
            <person name="Desjardin D."/>
            <person name="Finy P."/>
            <person name="Geml J."/>
            <person name="Haridas S."/>
            <person name="Hughes K."/>
            <person name="Justo A."/>
            <person name="Karasinski D."/>
            <person name="Kautmanova I."/>
            <person name="Kiss B."/>
            <person name="Kocsube S."/>
            <person name="Kotiranta H."/>
            <person name="LaButti K.M."/>
            <person name="Lechner B.E."/>
            <person name="Liimatainen K."/>
            <person name="Lipzen A."/>
            <person name="Lukacs Z."/>
            <person name="Mihaltcheva S."/>
            <person name="Morgado L.N."/>
            <person name="Niskanen T."/>
            <person name="Noordeloos M.E."/>
            <person name="Ohm R.A."/>
            <person name="Ortiz-Santana B."/>
            <person name="Ovrebo C."/>
            <person name="Racz N."/>
            <person name="Riley R."/>
            <person name="Savchenko A."/>
            <person name="Shiryaev A."/>
            <person name="Soop K."/>
            <person name="Spirin V."/>
            <person name="Szebenyi C."/>
            <person name="Tomsovsky M."/>
            <person name="Tulloss R.E."/>
            <person name="Uehling J."/>
            <person name="Grigoriev I.V."/>
            <person name="Vagvolgyi C."/>
            <person name="Papp T."/>
            <person name="Martin F.M."/>
            <person name="Miettinen O."/>
            <person name="Hibbett D.S."/>
            <person name="Nagy L.G."/>
        </authorList>
    </citation>
    <scope>NUCLEOTIDE SEQUENCE [LARGE SCALE GENOMIC DNA]</scope>
    <source>
        <strain evidence="3 4">OMC1185</strain>
    </source>
</reference>
<organism evidence="3 4">
    <name type="scientific">Heliocybe sulcata</name>
    <dbReference type="NCBI Taxonomy" id="5364"/>
    <lineage>
        <taxon>Eukaryota</taxon>
        <taxon>Fungi</taxon>
        <taxon>Dikarya</taxon>
        <taxon>Basidiomycota</taxon>
        <taxon>Agaricomycotina</taxon>
        <taxon>Agaricomycetes</taxon>
        <taxon>Gloeophyllales</taxon>
        <taxon>Gloeophyllaceae</taxon>
        <taxon>Heliocybe</taxon>
    </lineage>
</organism>
<feature type="region of interest" description="Disordered" evidence="1">
    <location>
        <begin position="24"/>
        <end position="45"/>
    </location>
</feature>
<dbReference type="EMBL" id="ML213545">
    <property type="protein sequence ID" value="TFK45382.1"/>
    <property type="molecule type" value="Genomic_DNA"/>
</dbReference>
<evidence type="ECO:0000256" key="1">
    <source>
        <dbReference type="SAM" id="MobiDB-lite"/>
    </source>
</evidence>
<accession>A0A5C3MJ01</accession>